<protein>
    <submittedName>
        <fullName evidence="1">Cryptic loci regulator protein 1</fullName>
    </submittedName>
</protein>
<gene>
    <name evidence="1" type="ORF">OWV82_002118</name>
</gene>
<reference evidence="1 2" key="1">
    <citation type="journal article" date="2023" name="Science">
        <title>Complex scaffold remodeling in plant triterpene biosynthesis.</title>
        <authorList>
            <person name="De La Pena R."/>
            <person name="Hodgson H."/>
            <person name="Liu J.C."/>
            <person name="Stephenson M.J."/>
            <person name="Martin A.C."/>
            <person name="Owen C."/>
            <person name="Harkess A."/>
            <person name="Leebens-Mack J."/>
            <person name="Jimenez L.E."/>
            <person name="Osbourn A."/>
            <person name="Sattely E.S."/>
        </authorList>
    </citation>
    <scope>NUCLEOTIDE SEQUENCE [LARGE SCALE GENOMIC DNA]</scope>
    <source>
        <strain evidence="2">cv. JPN11</strain>
        <tissue evidence="1">Leaf</tissue>
    </source>
</reference>
<organism evidence="1 2">
    <name type="scientific">Melia azedarach</name>
    <name type="common">Chinaberry tree</name>
    <dbReference type="NCBI Taxonomy" id="155640"/>
    <lineage>
        <taxon>Eukaryota</taxon>
        <taxon>Viridiplantae</taxon>
        <taxon>Streptophyta</taxon>
        <taxon>Embryophyta</taxon>
        <taxon>Tracheophyta</taxon>
        <taxon>Spermatophyta</taxon>
        <taxon>Magnoliopsida</taxon>
        <taxon>eudicotyledons</taxon>
        <taxon>Gunneridae</taxon>
        <taxon>Pentapetalae</taxon>
        <taxon>rosids</taxon>
        <taxon>malvids</taxon>
        <taxon>Sapindales</taxon>
        <taxon>Meliaceae</taxon>
        <taxon>Melia</taxon>
    </lineage>
</organism>
<sequence>MDSTEDEWELCNDDGFIYKRKKRRLEDPPAAQAPDPEAEERQRRERKRKLLLKLKKQYQKEIDQWEYLSSTLHAMQEKTQDKRQQEFEETPPVLGSASKLVQESEMGCVSLVDELLLQAEAQEAIICDISNLCDVAEAMYSAQEEQLKQSFIDLPVWSSPRELMASLCDE</sequence>
<evidence type="ECO:0000313" key="2">
    <source>
        <dbReference type="Proteomes" id="UP001164539"/>
    </source>
</evidence>
<name>A0ACC1Z0P5_MELAZ</name>
<evidence type="ECO:0000313" key="1">
    <source>
        <dbReference type="EMBL" id="KAJ4729318.1"/>
    </source>
</evidence>
<proteinExistence type="predicted"/>
<dbReference type="EMBL" id="CM051394">
    <property type="protein sequence ID" value="KAJ4729318.1"/>
    <property type="molecule type" value="Genomic_DNA"/>
</dbReference>
<accession>A0ACC1Z0P5</accession>
<keyword evidence="2" id="KW-1185">Reference proteome</keyword>
<comment type="caution">
    <text evidence="1">The sequence shown here is derived from an EMBL/GenBank/DDBJ whole genome shotgun (WGS) entry which is preliminary data.</text>
</comment>
<dbReference type="Proteomes" id="UP001164539">
    <property type="component" value="Chromosome 1"/>
</dbReference>